<feature type="region of interest" description="Disordered" evidence="3">
    <location>
        <begin position="1"/>
        <end position="100"/>
    </location>
</feature>
<keyword evidence="6" id="KW-1185">Reference proteome</keyword>
<comment type="caution">
    <text evidence="5">The sequence shown here is derived from an EMBL/GenBank/DDBJ whole genome shotgun (WGS) entry which is preliminary data.</text>
</comment>
<sequence length="1122" mass="122979">MALLPRLPLLGDREEHGPASCRGAGRQPLGTPSQGSSLSTAASRRNERLAPVRGAAGQKLGAEEFPQKGAMSARAAPAYPKSTGWGPSGGPSAMRRQSGLRAAGAASIVRQWASASARGKADRGALAAPSPVSPYRGVDEGRAASARARHPAQAPLGFLVEPPEVPRQDHEGSGPSSNASCLLKPSSALLWPAPGCALPEPLLETPPPRPEASKDNFKGSVSWFLSRSDEATELFSESVSRAGSKRANSKTGSAPGALLAPRGAAKADPLVARLGRDVGKLAGEQFCKTLAKELNACQDEHEVDKLCRLVQKVTNASSADTFSTTGALAYRFREALRPLRESSVGASLGYSERLWVNRAIEKRVQRRRDQIANGEVDRAETSSAPRPARASGRRASRVTWQGTGLAEGGQACGAGAEAESGEASPREAAEAAWQEGAAEASSPGSRRGSDDSGSDREGGGSASRSTRCRRRRSRRSRSSILGALAAHFVTESEEFTDDEASKAYLTSTFKLGPLKGVEAFRIWRKVFEALKVDGEVHHTDLTRALQMAGFQAPDQACVCAAKESVTHWSTLTKAQFNEFAVAFERENEKLQDAMFAKFDIDGSGQIDRGELESLLENFGIVPMRHILDEVLNEVDEDGSGNVGLDEFRKVFEILRMREGFSKEEFSELTELFDKLDLDGSGEMDIRELTVLLGYLDYNLGTNERDVIVKEVDTDGSGELCEVEFLLFMRRCRQIEMRKLTDAFKKLVPEADGVVCFHHMIDTFTEMGYEVDVDATWEAAQSAGVTSKEARLDSSDFWKVLTECRAREWFTSQELQQIGDIFEQVDVGGSGEVDIVQVDKALLGLGLSLRTELFLYLVGKVDLDNSGMLNLMEFRKLVRMYRNGQAELVRTTFVEFADQNSRWLSVADSWKAFNSLGLVKDSIKSFHEVQALGPLDLRAFLRAARSFERGQELYREQNSGFGEQAVHDLELRFRKFDADGSGALESRELVPLVEEVLPGVATLPENRARVMKMMAEAQGGASTESEYLAQVELKSYNRTFTHANSTQIELNFQQFLKLLSLIRGFKLERLYKEEQRVIEECSLTGTEVQQLRELFLESASGDGCMTTKDLWLLFRNICPLGDR</sequence>
<feature type="region of interest" description="Disordered" evidence="3">
    <location>
        <begin position="116"/>
        <end position="157"/>
    </location>
</feature>
<dbReference type="SMART" id="SM00054">
    <property type="entry name" value="EFh"/>
    <property type="match status" value="8"/>
</dbReference>
<feature type="compositionally biased region" description="Low complexity" evidence="3">
    <location>
        <begin position="413"/>
        <end position="423"/>
    </location>
</feature>
<dbReference type="SUPFAM" id="SSF47473">
    <property type="entry name" value="EF-hand"/>
    <property type="match status" value="4"/>
</dbReference>
<feature type="compositionally biased region" description="Low complexity" evidence="3">
    <location>
        <begin position="143"/>
        <end position="154"/>
    </location>
</feature>
<feature type="compositionally biased region" description="Low complexity" evidence="3">
    <location>
        <begin position="430"/>
        <end position="446"/>
    </location>
</feature>
<evidence type="ECO:0000256" key="1">
    <source>
        <dbReference type="ARBA" id="ARBA00022737"/>
    </source>
</evidence>
<organism evidence="5 6">
    <name type="scientific">Prorocentrum cordatum</name>
    <dbReference type="NCBI Taxonomy" id="2364126"/>
    <lineage>
        <taxon>Eukaryota</taxon>
        <taxon>Sar</taxon>
        <taxon>Alveolata</taxon>
        <taxon>Dinophyceae</taxon>
        <taxon>Prorocentrales</taxon>
        <taxon>Prorocentraceae</taxon>
        <taxon>Prorocentrum</taxon>
    </lineage>
</organism>
<proteinExistence type="predicted"/>
<dbReference type="Gene3D" id="1.10.238.10">
    <property type="entry name" value="EF-hand"/>
    <property type="match status" value="3"/>
</dbReference>
<dbReference type="PROSITE" id="PS00018">
    <property type="entry name" value="EF_HAND_1"/>
    <property type="match status" value="6"/>
</dbReference>
<feature type="domain" description="EF-hand" evidence="4">
    <location>
        <begin position="586"/>
        <end position="621"/>
    </location>
</feature>
<dbReference type="PANTHER" id="PTHR23050">
    <property type="entry name" value="CALCIUM BINDING PROTEIN"/>
    <property type="match status" value="1"/>
</dbReference>
<evidence type="ECO:0000256" key="3">
    <source>
        <dbReference type="SAM" id="MobiDB-lite"/>
    </source>
</evidence>
<dbReference type="PROSITE" id="PS50222">
    <property type="entry name" value="EF_HAND_2"/>
    <property type="match status" value="5"/>
</dbReference>
<dbReference type="InterPro" id="IPR050145">
    <property type="entry name" value="Centrin_CML-like"/>
</dbReference>
<feature type="domain" description="EF-hand" evidence="4">
    <location>
        <begin position="812"/>
        <end position="847"/>
    </location>
</feature>
<dbReference type="InterPro" id="IPR011992">
    <property type="entry name" value="EF-hand-dom_pair"/>
</dbReference>
<reference evidence="5" key="1">
    <citation type="submission" date="2023-10" db="EMBL/GenBank/DDBJ databases">
        <authorList>
            <person name="Chen Y."/>
            <person name="Shah S."/>
            <person name="Dougan E. K."/>
            <person name="Thang M."/>
            <person name="Chan C."/>
        </authorList>
    </citation>
    <scope>NUCLEOTIDE SEQUENCE [LARGE SCALE GENOMIC DNA]</scope>
</reference>
<feature type="region of interest" description="Disordered" evidence="3">
    <location>
        <begin position="366"/>
        <end position="474"/>
    </location>
</feature>
<dbReference type="InterPro" id="IPR018247">
    <property type="entry name" value="EF_Hand_1_Ca_BS"/>
</dbReference>
<feature type="compositionally biased region" description="Basic and acidic residues" evidence="3">
    <location>
        <begin position="366"/>
        <end position="380"/>
    </location>
</feature>
<dbReference type="Proteomes" id="UP001189429">
    <property type="component" value="Unassembled WGS sequence"/>
</dbReference>
<evidence type="ECO:0000313" key="5">
    <source>
        <dbReference type="EMBL" id="CAK0832623.1"/>
    </source>
</evidence>
<dbReference type="EMBL" id="CAUYUJ010011792">
    <property type="protein sequence ID" value="CAK0832623.1"/>
    <property type="molecule type" value="Genomic_DNA"/>
</dbReference>
<evidence type="ECO:0000313" key="6">
    <source>
        <dbReference type="Proteomes" id="UP001189429"/>
    </source>
</evidence>
<dbReference type="Pfam" id="PF13202">
    <property type="entry name" value="EF-hand_5"/>
    <property type="match status" value="1"/>
</dbReference>
<evidence type="ECO:0000256" key="2">
    <source>
        <dbReference type="ARBA" id="ARBA00022837"/>
    </source>
</evidence>
<gene>
    <name evidence="5" type="ORF">PCOR1329_LOCUS30591</name>
</gene>
<name>A0ABN9SLD0_9DINO</name>
<feature type="non-terminal residue" evidence="5">
    <location>
        <position position="1122"/>
    </location>
</feature>
<evidence type="ECO:0000259" key="4">
    <source>
        <dbReference type="PROSITE" id="PS50222"/>
    </source>
</evidence>
<dbReference type="InterPro" id="IPR002048">
    <property type="entry name" value="EF_hand_dom"/>
</dbReference>
<keyword evidence="1" id="KW-0677">Repeat</keyword>
<keyword evidence="2" id="KW-0106">Calcium</keyword>
<feature type="region of interest" description="Disordered" evidence="3">
    <location>
        <begin position="238"/>
        <end position="260"/>
    </location>
</feature>
<feature type="domain" description="EF-hand" evidence="4">
    <location>
        <begin position="663"/>
        <end position="698"/>
    </location>
</feature>
<accession>A0ABN9SLD0</accession>
<protein>
    <recommendedName>
        <fullName evidence="4">EF-hand domain-containing protein</fullName>
    </recommendedName>
</protein>
<feature type="domain" description="EF-hand" evidence="4">
    <location>
        <begin position="622"/>
        <end position="657"/>
    </location>
</feature>
<dbReference type="Pfam" id="PF13499">
    <property type="entry name" value="EF-hand_7"/>
    <property type="match status" value="1"/>
</dbReference>
<feature type="domain" description="EF-hand" evidence="4">
    <location>
        <begin position="963"/>
        <end position="998"/>
    </location>
</feature>
<feature type="compositionally biased region" description="Polar residues" evidence="3">
    <location>
        <begin position="30"/>
        <end position="43"/>
    </location>
</feature>
<feature type="compositionally biased region" description="Basic and acidic residues" evidence="3">
    <location>
        <begin position="447"/>
        <end position="458"/>
    </location>
</feature>